<sequence length="320" mass="37893">MKTPLVSIIVPNYNHEAFLEKRLESIFNQTYRNFEVILLDDYSLDGSVSILRKYAEREEVSHVVLNDENSGSPFKQWQKGIALAKGTYIWMAESDDFCKLEFLQKLLDFNAAQEQELGVLYAQSYDIDAADKINADRIYYTENFNPNLWKNDFKISGASFVSKYLKVKCVIPNASAVIFKRALVPHSFFSETHLTMKMCGDWLFWLKICPNTHVGFVSESLNYFREHGAVTRNHSNYQKIFQRCFEERLVREYLSQEKSIDQEEEIIKLYKRWFRANSFSRIVTRLFYRVRLKQTSLITYLNLFFKHHRTKEKLIGKRIK</sequence>
<proteinExistence type="predicted"/>
<keyword evidence="3" id="KW-1185">Reference proteome</keyword>
<dbReference type="PANTHER" id="PTHR22916">
    <property type="entry name" value="GLYCOSYLTRANSFERASE"/>
    <property type="match status" value="1"/>
</dbReference>
<evidence type="ECO:0000313" key="2">
    <source>
        <dbReference type="EMBL" id="OAB75746.1"/>
    </source>
</evidence>
<evidence type="ECO:0000259" key="1">
    <source>
        <dbReference type="Pfam" id="PF00535"/>
    </source>
</evidence>
<dbReference type="RefSeq" id="WP_068593587.1">
    <property type="nucleotide sequence ID" value="NZ_LRXL01000053.1"/>
</dbReference>
<protein>
    <recommendedName>
        <fullName evidence="1">Glycosyltransferase 2-like domain-containing protein</fullName>
    </recommendedName>
</protein>
<name>A0A167EPH9_9FLAO</name>
<dbReference type="Gene3D" id="3.90.550.10">
    <property type="entry name" value="Spore Coat Polysaccharide Biosynthesis Protein SpsA, Chain A"/>
    <property type="match status" value="1"/>
</dbReference>
<feature type="domain" description="Glycosyltransferase 2-like" evidence="1">
    <location>
        <begin position="7"/>
        <end position="160"/>
    </location>
</feature>
<comment type="caution">
    <text evidence="2">The sequence shown here is derived from an EMBL/GenBank/DDBJ whole genome shotgun (WGS) entry which is preliminary data.</text>
</comment>
<accession>A0A167EPH9</accession>
<organism evidence="2 3">
    <name type="scientific">Cochleicola gelatinilyticus</name>
    <dbReference type="NCBI Taxonomy" id="1763537"/>
    <lineage>
        <taxon>Bacteria</taxon>
        <taxon>Pseudomonadati</taxon>
        <taxon>Bacteroidota</taxon>
        <taxon>Flavobacteriia</taxon>
        <taxon>Flavobacteriales</taxon>
        <taxon>Flavobacteriaceae</taxon>
        <taxon>Cochleicola</taxon>
    </lineage>
</organism>
<evidence type="ECO:0000313" key="3">
    <source>
        <dbReference type="Proteomes" id="UP000077013"/>
    </source>
</evidence>
<dbReference type="InterPro" id="IPR029044">
    <property type="entry name" value="Nucleotide-diphossugar_trans"/>
</dbReference>
<dbReference type="InterPro" id="IPR001173">
    <property type="entry name" value="Glyco_trans_2-like"/>
</dbReference>
<dbReference type="Proteomes" id="UP000077013">
    <property type="component" value="Unassembled WGS sequence"/>
</dbReference>
<dbReference type="EMBL" id="LRXL01000053">
    <property type="protein sequence ID" value="OAB75746.1"/>
    <property type="molecule type" value="Genomic_DNA"/>
</dbReference>
<dbReference type="AlphaFoldDB" id="A0A167EPH9"/>
<reference evidence="2 3" key="1">
    <citation type="submission" date="2016-02" db="EMBL/GenBank/DDBJ databases">
        <title>Ulvibacter sp. LPB0005, isolated from Thais luteostoma.</title>
        <authorList>
            <person name="Shin S.-K."/>
            <person name="Yi H."/>
        </authorList>
    </citation>
    <scope>NUCLEOTIDE SEQUENCE [LARGE SCALE GENOMIC DNA]</scope>
    <source>
        <strain evidence="2 3">LPB0005</strain>
    </source>
</reference>
<dbReference type="PANTHER" id="PTHR22916:SF3">
    <property type="entry name" value="UDP-GLCNAC:BETAGAL BETA-1,3-N-ACETYLGLUCOSAMINYLTRANSFERASE-LIKE PROTEIN 1"/>
    <property type="match status" value="1"/>
</dbReference>
<dbReference type="STRING" id="1763537.ULVI_14825"/>
<dbReference type="OrthoDB" id="635429at2"/>
<dbReference type="CDD" id="cd00761">
    <property type="entry name" value="Glyco_tranf_GTA_type"/>
    <property type="match status" value="1"/>
</dbReference>
<gene>
    <name evidence="2" type="ORF">ULVI_14825</name>
</gene>
<dbReference type="GO" id="GO:0016758">
    <property type="term" value="F:hexosyltransferase activity"/>
    <property type="evidence" value="ECO:0007669"/>
    <property type="project" value="UniProtKB-ARBA"/>
</dbReference>
<dbReference type="SUPFAM" id="SSF53448">
    <property type="entry name" value="Nucleotide-diphospho-sugar transferases"/>
    <property type="match status" value="1"/>
</dbReference>
<dbReference type="Pfam" id="PF00535">
    <property type="entry name" value="Glycos_transf_2"/>
    <property type="match status" value="1"/>
</dbReference>